<dbReference type="GO" id="GO:0005506">
    <property type="term" value="F:iron ion binding"/>
    <property type="evidence" value="ECO:0007669"/>
    <property type="project" value="InterPro"/>
</dbReference>
<dbReference type="InterPro" id="IPR050182">
    <property type="entry name" value="Cytochrome_P450_fam2"/>
</dbReference>
<keyword evidence="4" id="KW-0560">Oxidoreductase</keyword>
<dbReference type="SUPFAM" id="SSF48264">
    <property type="entry name" value="Cytochrome P450"/>
    <property type="match status" value="3"/>
</dbReference>
<comment type="similarity">
    <text evidence="1">Belongs to the cytochrome P450 family.</text>
</comment>
<gene>
    <name evidence="5" type="ORF">L5515_006739</name>
</gene>
<name>A0AAE9F196_CAEBR</name>
<accession>A0AAE9F196</accession>
<reference evidence="5 6" key="1">
    <citation type="submission" date="2022-04" db="EMBL/GenBank/DDBJ databases">
        <title>Chromosome-level reference genomes for two strains of Caenorhabditis briggsae: an improved platform for comparative genomics.</title>
        <authorList>
            <person name="Stevens L."/>
            <person name="Andersen E."/>
        </authorList>
    </citation>
    <scope>NUCLEOTIDE SEQUENCE [LARGE SCALE GENOMIC DNA]</scope>
    <source>
        <strain evidence="5">VX34</strain>
        <tissue evidence="5">Whole-organism</tissue>
    </source>
</reference>
<keyword evidence="3" id="KW-0408">Iron</keyword>
<dbReference type="PRINTS" id="PR00463">
    <property type="entry name" value="EP450I"/>
</dbReference>
<dbReference type="InterPro" id="IPR001128">
    <property type="entry name" value="Cyt_P450"/>
</dbReference>
<evidence type="ECO:0000256" key="1">
    <source>
        <dbReference type="ARBA" id="ARBA00010617"/>
    </source>
</evidence>
<dbReference type="PRINTS" id="PR00385">
    <property type="entry name" value="P450"/>
</dbReference>
<dbReference type="EMBL" id="CP092624">
    <property type="protein sequence ID" value="UMM33157.1"/>
    <property type="molecule type" value="Genomic_DNA"/>
</dbReference>
<evidence type="ECO:0000313" key="6">
    <source>
        <dbReference type="Proteomes" id="UP000829354"/>
    </source>
</evidence>
<sequence>MLFILILIAILTYLVISLWRSTKRLPKGPTPLPLIGNFHTIGYYAWKAGGIVAGFREIKQIYGKVFTLWMGPVPMVFIADYDVAHETHIKRANVFGHRYSKGGMDYLREGKGIIASDGDFWLEHRRFALKTLRDFGLGRNIMEAKIMEEYRFRFDDFKKSHWKNGAIEIHSNTFFDYLVGSIINQLLVSERFKYGDPEFEKLKTSLTQSIENLSIIDAFLPMWLLKSDWMKWRTKTTLAPFDYTFGLVEKTIRNRVSAIENGSHVTSEEGDDYVDAFLIKMEKDKKEGLVSTFDLDNLAVDLYDLWLAGQETTSTTLTWACACLLNHPEVVDEIRIELEKIRGGSRSVSLSDKPNTPYLVATVNEVQRIASILNFNLLRVLQEDTVIDGQPASEGAIFTTQLSLLHTDETLFKDHTKFNPSRFLENNNLEKKIIPFGIGKRSCLGESLARAELYLILGNLVMEYDLEPVGEKPEIKTPTPFALMNRPPLYDIRFVPRSPIPLPLIGNLHQIAYYAKKTGGIVPAFNEFKKQYGNVFTLWMGPVPSVYIADFDIAYETHVKRANVFGHRYTIGGMDYIREGRGIVGSNGDFWLEHRRFALTTLRNFGLGRNIMEEKIMDEYRYRIQDFSKTHAIGKESFEVSAATFFDILVGSVINQMLVSERFEQGDEDFQKLKVSLAKSLEELSPIDMFTPLNILKSPLWRWRTKVTLAPFDFVLELVSKGIKRRMAAIENGTHVVSEEGDDFVDAFLVKINKDQKDKILDSSFTLDTLAIDLYDLWLAGQETTSTTLTWAVVCLLNHPEVVEELRKELDGVTGGTRGVSLTDRSKTPFLNATINEVQRIASILNINPFRHLQEDTVIDGQPIAAGTCVTANLAQFHSDEELFKEHTKFKPERFLENNNLEKKLIPFGIGKRSCPGESLARAELYLILGNLVMEYNLESVGPVPEIKSPTPFALMKRPPIYDSQIGSFENLLPMFLILFFSTIITVLVVQQWMKRRRLPKGPLPIPFFGNLHQLFYLCWKYGGAVAAYRHLEQEYGKVFTVWIGPLPTVYISDYDIAHETHIKRGNVFGARFAVGALNYIREGRGIVASNGEFWQEHRRFALKTLRDFGLGRNLMEEKIMEEYRYRFSQTSNGNNNKSSIETNSSMFFDLLIGSIINQLLISERFEQGDPEFEKLKESLSVGLEKFGVLDIFLPDWMMNAWWMKWRMDDILGPFSWIHRLSARNVKRRMEMIESGEHVIDGNGTDFMDAYINKSEKDKREGVNSTFTLENLAIDMYDLWIAGQETTSTTLSWACACLLNHPEVVQKARDELVHLTGGHRSVSLTDKTQTPYLNAVINEVQRIASILNVNIFRQTSEDTIVDGQPIAAGTALTTHLALIHTDETLFKNHTKFNPEHFLENSCLEKKLIPFGIGKRSCLGESLARAELYLVLGNMILDYDLEPIGEIPQIKTTSPFGIMKRPPVYSLRFVPVHHG</sequence>
<dbReference type="FunFam" id="1.10.630.10:FF:000084">
    <property type="entry name" value="CYtochrome P450 family"/>
    <property type="match status" value="3"/>
</dbReference>
<keyword evidence="4" id="KW-0503">Monooxygenase</keyword>
<organism evidence="5 6">
    <name type="scientific">Caenorhabditis briggsae</name>
    <dbReference type="NCBI Taxonomy" id="6238"/>
    <lineage>
        <taxon>Eukaryota</taxon>
        <taxon>Metazoa</taxon>
        <taxon>Ecdysozoa</taxon>
        <taxon>Nematoda</taxon>
        <taxon>Chromadorea</taxon>
        <taxon>Rhabditida</taxon>
        <taxon>Rhabditina</taxon>
        <taxon>Rhabditomorpha</taxon>
        <taxon>Rhabditoidea</taxon>
        <taxon>Rhabditidae</taxon>
        <taxon>Peloderinae</taxon>
        <taxon>Caenorhabditis</taxon>
    </lineage>
</organism>
<protein>
    <recommendedName>
        <fullName evidence="7">CYtochrome P450 family</fullName>
    </recommendedName>
</protein>
<dbReference type="Gene3D" id="1.10.630.10">
    <property type="entry name" value="Cytochrome P450"/>
    <property type="match status" value="3"/>
</dbReference>
<keyword evidence="6" id="KW-1185">Reference proteome</keyword>
<dbReference type="InterPro" id="IPR002401">
    <property type="entry name" value="Cyt_P450_E_grp-I"/>
</dbReference>
<dbReference type="Pfam" id="PF00067">
    <property type="entry name" value="p450"/>
    <property type="match status" value="3"/>
</dbReference>
<dbReference type="InterPro" id="IPR017972">
    <property type="entry name" value="Cyt_P450_CS"/>
</dbReference>
<dbReference type="InterPro" id="IPR036396">
    <property type="entry name" value="Cyt_P450_sf"/>
</dbReference>
<dbReference type="PANTHER" id="PTHR24300:SF147">
    <property type="entry name" value="CYTOCHROME P450 FAMILY"/>
    <property type="match status" value="1"/>
</dbReference>
<dbReference type="CDD" id="cd20617">
    <property type="entry name" value="CYP1_2-like"/>
    <property type="match status" value="3"/>
</dbReference>
<proteinExistence type="inferred from homology"/>
<dbReference type="GO" id="GO:0020037">
    <property type="term" value="F:heme binding"/>
    <property type="evidence" value="ECO:0007669"/>
    <property type="project" value="InterPro"/>
</dbReference>
<evidence type="ECO:0000313" key="5">
    <source>
        <dbReference type="EMBL" id="UMM33157.1"/>
    </source>
</evidence>
<keyword evidence="2" id="KW-0479">Metal-binding</keyword>
<dbReference type="PANTHER" id="PTHR24300">
    <property type="entry name" value="CYTOCHROME P450 508A4-RELATED"/>
    <property type="match status" value="1"/>
</dbReference>
<evidence type="ECO:0000256" key="3">
    <source>
        <dbReference type="ARBA" id="ARBA00023004"/>
    </source>
</evidence>
<dbReference type="PROSITE" id="PS00086">
    <property type="entry name" value="CYTOCHROME_P450"/>
    <property type="match status" value="3"/>
</dbReference>
<dbReference type="GO" id="GO:0016705">
    <property type="term" value="F:oxidoreductase activity, acting on paired donors, with incorporation or reduction of molecular oxygen"/>
    <property type="evidence" value="ECO:0007669"/>
    <property type="project" value="InterPro"/>
</dbReference>
<evidence type="ECO:0008006" key="7">
    <source>
        <dbReference type="Google" id="ProtNLM"/>
    </source>
</evidence>
<dbReference type="Proteomes" id="UP000829354">
    <property type="component" value="Chromosome V"/>
</dbReference>
<evidence type="ECO:0000256" key="2">
    <source>
        <dbReference type="ARBA" id="ARBA00022723"/>
    </source>
</evidence>
<evidence type="ECO:0000256" key="4">
    <source>
        <dbReference type="ARBA" id="ARBA00023033"/>
    </source>
</evidence>
<dbReference type="GO" id="GO:0004497">
    <property type="term" value="F:monooxygenase activity"/>
    <property type="evidence" value="ECO:0007669"/>
    <property type="project" value="UniProtKB-KW"/>
</dbReference>